<evidence type="ECO:0000313" key="3">
    <source>
        <dbReference type="Proteomes" id="UP000242763"/>
    </source>
</evidence>
<dbReference type="Proteomes" id="UP000242763">
    <property type="component" value="Unassembled WGS sequence"/>
</dbReference>
<proteinExistence type="predicted"/>
<name>A0A1I3T2Y8_9HYPH</name>
<reference evidence="3" key="1">
    <citation type="submission" date="2016-10" db="EMBL/GenBank/DDBJ databases">
        <authorList>
            <person name="Varghese N."/>
            <person name="Submissions S."/>
        </authorList>
    </citation>
    <scope>NUCLEOTIDE SEQUENCE [LARGE SCALE GENOMIC DNA]</scope>
    <source>
        <strain evidence="3">DSM 21857</strain>
    </source>
</reference>
<gene>
    <name evidence="2" type="ORF">SAMN03080618_03521</name>
</gene>
<organism evidence="2 3">
    <name type="scientific">Aquamicrobium aerolatum DSM 21857</name>
    <dbReference type="NCBI Taxonomy" id="1121003"/>
    <lineage>
        <taxon>Bacteria</taxon>
        <taxon>Pseudomonadati</taxon>
        <taxon>Pseudomonadota</taxon>
        <taxon>Alphaproteobacteria</taxon>
        <taxon>Hyphomicrobiales</taxon>
        <taxon>Phyllobacteriaceae</taxon>
        <taxon>Aerobium</taxon>
    </lineage>
</organism>
<sequence>MMEIIDDDGGGAGNDNACDGFHRRRRHSPEHSQNIPQTSRFCPLMICPADILRSATQLHVQRTLTSGGSACREPYNFGRLSAVLRNHNRLNQQIQGLAGLDANFVVTLQLFEGSFEMDAGSRMVALHGMFSPSPLGSGPIDLEEWV</sequence>
<feature type="region of interest" description="Disordered" evidence="1">
    <location>
        <begin position="1"/>
        <end position="35"/>
    </location>
</feature>
<evidence type="ECO:0000313" key="2">
    <source>
        <dbReference type="EMBL" id="SFJ63857.1"/>
    </source>
</evidence>
<evidence type="ECO:0000256" key="1">
    <source>
        <dbReference type="SAM" id="MobiDB-lite"/>
    </source>
</evidence>
<keyword evidence="3" id="KW-1185">Reference proteome</keyword>
<dbReference type="AlphaFoldDB" id="A0A1I3T2Y8"/>
<dbReference type="RefSeq" id="WP_175556782.1">
    <property type="nucleotide sequence ID" value="NZ_FORF01000038.1"/>
</dbReference>
<accession>A0A1I3T2Y8</accession>
<protein>
    <submittedName>
        <fullName evidence="2">Uncharacterized protein</fullName>
    </submittedName>
</protein>
<dbReference type="EMBL" id="FORF01000038">
    <property type="protein sequence ID" value="SFJ63857.1"/>
    <property type="molecule type" value="Genomic_DNA"/>
</dbReference>